<evidence type="ECO:0000256" key="6">
    <source>
        <dbReference type="PROSITE-ProRule" id="PRU00703"/>
    </source>
</evidence>
<proteinExistence type="inferred from homology"/>
<dbReference type="InterPro" id="IPR003593">
    <property type="entry name" value="AAA+_ATPase"/>
</dbReference>
<evidence type="ECO:0000256" key="3">
    <source>
        <dbReference type="ARBA" id="ARBA00022741"/>
    </source>
</evidence>
<evidence type="ECO:0000259" key="9">
    <source>
        <dbReference type="PROSITE" id="PS51371"/>
    </source>
</evidence>
<dbReference type="InterPro" id="IPR000644">
    <property type="entry name" value="CBS_dom"/>
</dbReference>
<dbReference type="Pfam" id="PF00005">
    <property type="entry name" value="ABC_tran"/>
    <property type="match status" value="1"/>
</dbReference>
<evidence type="ECO:0000313" key="11">
    <source>
        <dbReference type="Proteomes" id="UP000243378"/>
    </source>
</evidence>
<feature type="domain" description="ABC transporter" evidence="8">
    <location>
        <begin position="6"/>
        <end position="266"/>
    </location>
</feature>
<keyword evidence="3 7" id="KW-0547">Nucleotide-binding</keyword>
<dbReference type="EC" id="7.6.2.9" evidence="7"/>
<evidence type="ECO:0000256" key="7">
    <source>
        <dbReference type="RuleBase" id="RU369116"/>
    </source>
</evidence>
<keyword evidence="7" id="KW-1003">Cell membrane</keyword>
<dbReference type="AlphaFoldDB" id="A0A1G7PAM9"/>
<evidence type="ECO:0000256" key="1">
    <source>
        <dbReference type="ARBA" id="ARBA00005417"/>
    </source>
</evidence>
<sequence length="398" mass="44031">MQSGKIVVENLYKVFGDKPQEAIDLLKQGWSKDRILAEKGAVIGVSDVSFSVEEGEIFVLMGLSGSGKSTLIRLINRLVEPTAGDVFIDGQNVAKLPKDQLIELRRRDMSMVFQSFALMPSRTVLDNAAFGLEVAGKGRKEREERAMQVLTQVGLDTFASKFPHELSGGMQQRVGLARALAVDPSMIIMDEAFSALDPLKRREMQDILLELQKTDRRTIIFVSHDIEEAMRIGNRIGIMEGGKLIQVGTPQELIDNPANEYVRNFFDTVDTSRYLTAGQLKSDSVPIYVHNGKAPDAQTVCRELQEQDKHYAFIVDEDNKFQGSISLEKIALLVEGGESCSLNQAVLKEINPVPENMPLDQVIGRLVDNEGPIPVVDQDGNYSGAISKGRLLTRLQGE</sequence>
<gene>
    <name evidence="10" type="ORF">SAMN05216381_2476</name>
</gene>
<dbReference type="STRING" id="640205.SAMN05216381_2476"/>
<dbReference type="Gene3D" id="3.10.580.10">
    <property type="entry name" value="CBS-domain"/>
    <property type="match status" value="1"/>
</dbReference>
<dbReference type="GO" id="GO:0016887">
    <property type="term" value="F:ATP hydrolysis activity"/>
    <property type="evidence" value="ECO:0007669"/>
    <property type="project" value="UniProtKB-UniRule"/>
</dbReference>
<evidence type="ECO:0000256" key="2">
    <source>
        <dbReference type="ARBA" id="ARBA00022448"/>
    </source>
</evidence>
<organism evidence="10 11">
    <name type="scientific">Phytopseudomonas seleniipraecipitans</name>
    <dbReference type="NCBI Taxonomy" id="640205"/>
    <lineage>
        <taxon>Bacteria</taxon>
        <taxon>Pseudomonadati</taxon>
        <taxon>Pseudomonadota</taxon>
        <taxon>Gammaproteobacteria</taxon>
        <taxon>Pseudomonadales</taxon>
        <taxon>Pseudomonadaceae</taxon>
        <taxon>Phytopseudomonas</taxon>
    </lineage>
</organism>
<dbReference type="GO" id="GO:0006970">
    <property type="term" value="P:response to osmotic stress"/>
    <property type="evidence" value="ECO:0007669"/>
    <property type="project" value="UniProtKB-ARBA"/>
</dbReference>
<comment type="subcellular location">
    <subcellularLocation>
        <location evidence="7">Cell inner membrane</location>
        <topology evidence="7">Peripheral membrane protein</topology>
    </subcellularLocation>
</comment>
<reference evidence="10 11" key="1">
    <citation type="submission" date="2016-10" db="EMBL/GenBank/DDBJ databases">
        <authorList>
            <person name="de Groot N.N."/>
        </authorList>
    </citation>
    <scope>NUCLEOTIDE SEQUENCE [LARGE SCALE GENOMIC DNA]</scope>
    <source>
        <strain evidence="10 11">LMG 25475</strain>
    </source>
</reference>
<dbReference type="GO" id="GO:0005886">
    <property type="term" value="C:plasma membrane"/>
    <property type="evidence" value="ECO:0007669"/>
    <property type="project" value="UniProtKB-SubCell"/>
</dbReference>
<dbReference type="PANTHER" id="PTHR43869:SF1">
    <property type="entry name" value="GLYCINE BETAINE_PROLINE BETAINE TRANSPORT SYSTEM ATP-BINDING PROTEIN PROV"/>
    <property type="match status" value="1"/>
</dbReference>
<dbReference type="CDD" id="cd03294">
    <property type="entry name" value="ABC_Pro_Gly_Betaine"/>
    <property type="match status" value="1"/>
</dbReference>
<dbReference type="PANTHER" id="PTHR43869">
    <property type="entry name" value="GLYCINE BETAINE/PROLINE BETAINE TRANSPORT SYSTEM ATP-BINDING PROTEIN PROV"/>
    <property type="match status" value="1"/>
</dbReference>
<dbReference type="InterPro" id="IPR003439">
    <property type="entry name" value="ABC_transporter-like_ATP-bd"/>
</dbReference>
<dbReference type="GO" id="GO:0005524">
    <property type="term" value="F:ATP binding"/>
    <property type="evidence" value="ECO:0007669"/>
    <property type="project" value="UniProtKB-UniRule"/>
</dbReference>
<evidence type="ECO:0000256" key="5">
    <source>
        <dbReference type="ARBA" id="ARBA00022970"/>
    </source>
</evidence>
<feature type="domain" description="CBS" evidence="9">
    <location>
        <begin position="346"/>
        <end position="398"/>
    </location>
</feature>
<comment type="subunit">
    <text evidence="7">The complex is probably composed of two ATP-binding proteins, two transmembrane proteins and a solute-binding protein.</text>
</comment>
<keyword evidence="4 7" id="KW-0067">ATP-binding</keyword>
<dbReference type="SMART" id="SM00382">
    <property type="entry name" value="AAA"/>
    <property type="match status" value="1"/>
</dbReference>
<keyword evidence="5" id="KW-0029">Amino-acid transport</keyword>
<dbReference type="GO" id="GO:0015418">
    <property type="term" value="F:ABC-type quaternary ammonium compound transporting activity"/>
    <property type="evidence" value="ECO:0007669"/>
    <property type="project" value="UniProtKB-EC"/>
</dbReference>
<dbReference type="InterPro" id="IPR046342">
    <property type="entry name" value="CBS_dom_sf"/>
</dbReference>
<protein>
    <recommendedName>
        <fullName evidence="7">Quaternary amine transport ATP-binding protein</fullName>
        <ecNumber evidence="7">7.6.2.9</ecNumber>
    </recommendedName>
</protein>
<keyword evidence="2 7" id="KW-0813">Transport</keyword>
<name>A0A1G7PAM9_9GAMM</name>
<dbReference type="GO" id="GO:0006865">
    <property type="term" value="P:amino acid transport"/>
    <property type="evidence" value="ECO:0007669"/>
    <property type="project" value="UniProtKB-UniRule"/>
</dbReference>
<dbReference type="FunFam" id="3.40.50.300:FF:000201">
    <property type="entry name" value="Glycine betaine/L-proline ABC transporter ATP-binding protein"/>
    <property type="match status" value="1"/>
</dbReference>
<dbReference type="OrthoDB" id="9802264at2"/>
<dbReference type="Pfam" id="PF00571">
    <property type="entry name" value="CBS"/>
    <property type="match status" value="1"/>
</dbReference>
<dbReference type="PROSITE" id="PS00211">
    <property type="entry name" value="ABC_TRANSPORTER_1"/>
    <property type="match status" value="1"/>
</dbReference>
<dbReference type="SUPFAM" id="SSF52540">
    <property type="entry name" value="P-loop containing nucleoside triphosphate hydrolases"/>
    <property type="match status" value="1"/>
</dbReference>
<dbReference type="InterPro" id="IPR027417">
    <property type="entry name" value="P-loop_NTPase"/>
</dbReference>
<accession>A0A1G7PAM9</accession>
<evidence type="ECO:0000259" key="8">
    <source>
        <dbReference type="PROSITE" id="PS50893"/>
    </source>
</evidence>
<dbReference type="SUPFAM" id="SSF54631">
    <property type="entry name" value="CBS-domain pair"/>
    <property type="match status" value="1"/>
</dbReference>
<evidence type="ECO:0000256" key="4">
    <source>
        <dbReference type="ARBA" id="ARBA00022840"/>
    </source>
</evidence>
<dbReference type="PROSITE" id="PS50893">
    <property type="entry name" value="ABC_TRANSPORTER_2"/>
    <property type="match status" value="1"/>
</dbReference>
<dbReference type="Gene3D" id="3.40.50.300">
    <property type="entry name" value="P-loop containing nucleotide triphosphate hydrolases"/>
    <property type="match status" value="1"/>
</dbReference>
<evidence type="ECO:0000313" key="10">
    <source>
        <dbReference type="EMBL" id="SDF83271.1"/>
    </source>
</evidence>
<keyword evidence="7" id="KW-0472">Membrane</keyword>
<dbReference type="PROSITE" id="PS51371">
    <property type="entry name" value="CBS"/>
    <property type="match status" value="1"/>
</dbReference>
<dbReference type="EMBL" id="FNBM01000005">
    <property type="protein sequence ID" value="SDF83271.1"/>
    <property type="molecule type" value="Genomic_DNA"/>
</dbReference>
<dbReference type="NCBIfam" id="TIGR01186">
    <property type="entry name" value="proV"/>
    <property type="match status" value="1"/>
</dbReference>
<keyword evidence="7" id="KW-0997">Cell inner membrane</keyword>
<dbReference type="GO" id="GO:0031460">
    <property type="term" value="P:glycine betaine transport"/>
    <property type="evidence" value="ECO:0007669"/>
    <property type="project" value="InterPro"/>
</dbReference>
<comment type="catalytic activity">
    <reaction evidence="7">
        <text>a quaternary ammonium(out) + ATP + H2O = a quaternary ammonium(in) + ADP + phosphate + H(+)</text>
        <dbReference type="Rhea" id="RHEA:11036"/>
        <dbReference type="ChEBI" id="CHEBI:15377"/>
        <dbReference type="ChEBI" id="CHEBI:15378"/>
        <dbReference type="ChEBI" id="CHEBI:30616"/>
        <dbReference type="ChEBI" id="CHEBI:35267"/>
        <dbReference type="ChEBI" id="CHEBI:43474"/>
        <dbReference type="ChEBI" id="CHEBI:456216"/>
    </reaction>
</comment>
<dbReference type="RefSeq" id="WP_092368359.1">
    <property type="nucleotide sequence ID" value="NZ_FNBM01000005.1"/>
</dbReference>
<keyword evidence="6" id="KW-0129">CBS domain</keyword>
<dbReference type="Proteomes" id="UP000243378">
    <property type="component" value="Unassembled WGS sequence"/>
</dbReference>
<dbReference type="InterPro" id="IPR005892">
    <property type="entry name" value="Gly-betaine_transp_ATP-bd"/>
</dbReference>
<comment type="similarity">
    <text evidence="1 7">Belongs to the ABC transporter superfamily.</text>
</comment>
<dbReference type="InterPro" id="IPR017871">
    <property type="entry name" value="ABC_transporter-like_CS"/>
</dbReference>
<dbReference type="InterPro" id="IPR051921">
    <property type="entry name" value="ABC_osmolyte_uptake_ATP-bind"/>
</dbReference>